<protein>
    <submittedName>
        <fullName evidence="7">Unannotated protein</fullName>
    </submittedName>
</protein>
<evidence type="ECO:0000256" key="2">
    <source>
        <dbReference type="ARBA" id="ARBA00022692"/>
    </source>
</evidence>
<dbReference type="PANTHER" id="PTHR30518">
    <property type="entry name" value="ENDOLYTIC MUREIN TRANSGLYCOSYLASE"/>
    <property type="match status" value="1"/>
</dbReference>
<gene>
    <name evidence="7" type="ORF">UFOPK2576_00217</name>
    <name evidence="8" type="ORF">UFOPK4358_00128</name>
</gene>
<name>A0A6J6NS03_9ZZZZ</name>
<evidence type="ECO:0000256" key="4">
    <source>
        <dbReference type="ARBA" id="ARBA00023136"/>
    </source>
</evidence>
<evidence type="ECO:0000256" key="3">
    <source>
        <dbReference type="ARBA" id="ARBA00022989"/>
    </source>
</evidence>
<proteinExistence type="inferred from homology"/>
<dbReference type="AlphaFoldDB" id="A0A6J6NS03"/>
<dbReference type="NCBIfam" id="TIGR00247">
    <property type="entry name" value="endolytic transglycosylase MltG"/>
    <property type="match status" value="1"/>
</dbReference>
<dbReference type="GO" id="GO:0016829">
    <property type="term" value="F:lyase activity"/>
    <property type="evidence" value="ECO:0007669"/>
    <property type="project" value="UniProtKB-KW"/>
</dbReference>
<dbReference type="GO" id="GO:0071555">
    <property type="term" value="P:cell wall organization"/>
    <property type="evidence" value="ECO:0007669"/>
    <property type="project" value="UniProtKB-KW"/>
</dbReference>
<keyword evidence="4" id="KW-0472">Membrane</keyword>
<dbReference type="Pfam" id="PF02618">
    <property type="entry name" value="YceG"/>
    <property type="match status" value="1"/>
</dbReference>
<keyword evidence="3" id="KW-1133">Transmembrane helix</keyword>
<evidence type="ECO:0000256" key="6">
    <source>
        <dbReference type="ARBA" id="ARBA00023316"/>
    </source>
</evidence>
<organism evidence="7">
    <name type="scientific">freshwater metagenome</name>
    <dbReference type="NCBI Taxonomy" id="449393"/>
    <lineage>
        <taxon>unclassified sequences</taxon>
        <taxon>metagenomes</taxon>
        <taxon>ecological metagenomes</taxon>
    </lineage>
</organism>
<keyword evidence="2" id="KW-0812">Transmembrane</keyword>
<dbReference type="EMBL" id="CAEZXQ010000015">
    <property type="protein sequence ID" value="CAB4687545.1"/>
    <property type="molecule type" value="Genomic_DNA"/>
</dbReference>
<sequence>MKRLIAPLVALLVFTFALSTIHNKFLLNDYRSTTSSSQVDIVIKDGETGTQIAQKLEKAGVIKASKVFYKVAINDKRSNSISPGIHEVDIKISARSALDQLLDPKRNRGLFGFIEGLRKAEILDLLVKSKLASGKLSPAVKPDALYKTSNLEGFLFPAQYSFSPGTVIDDAVNQMVQRFNLAAKETKVDLGYKGFSPLELVTIASIIQAEGDPQDFTKIAQVIYNRLKIGMPLQMNTTIEYAANLRGKIRLPYKELEVNSKYNTYKYRGLPPGPIGNPGQAALNASVNPESGDWLYFITVKPQDTRFTKSYDQFNIWADEFRKNEKAGLFK</sequence>
<evidence type="ECO:0000313" key="7">
    <source>
        <dbReference type="EMBL" id="CAB4687545.1"/>
    </source>
</evidence>
<keyword evidence="1" id="KW-1003">Cell membrane</keyword>
<keyword evidence="5" id="KW-0456">Lyase</keyword>
<dbReference type="Gene3D" id="3.30.1490.480">
    <property type="entry name" value="Endolytic murein transglycosylase"/>
    <property type="match status" value="1"/>
</dbReference>
<dbReference type="PANTHER" id="PTHR30518:SF2">
    <property type="entry name" value="ENDOLYTIC MUREIN TRANSGLYCOSYLASE"/>
    <property type="match status" value="1"/>
</dbReference>
<dbReference type="EMBL" id="CAFBQQ010000007">
    <property type="protein sequence ID" value="CAB5058882.1"/>
    <property type="molecule type" value="Genomic_DNA"/>
</dbReference>
<accession>A0A6J6NS03</accession>
<dbReference type="HAMAP" id="MF_02065">
    <property type="entry name" value="MltG"/>
    <property type="match status" value="1"/>
</dbReference>
<keyword evidence="6" id="KW-0961">Cell wall biogenesis/degradation</keyword>
<dbReference type="InterPro" id="IPR003770">
    <property type="entry name" value="MLTG-like"/>
</dbReference>
<evidence type="ECO:0000256" key="1">
    <source>
        <dbReference type="ARBA" id="ARBA00022475"/>
    </source>
</evidence>
<reference evidence="7" key="1">
    <citation type="submission" date="2020-05" db="EMBL/GenBank/DDBJ databases">
        <authorList>
            <person name="Chiriac C."/>
            <person name="Salcher M."/>
            <person name="Ghai R."/>
            <person name="Kavagutti S V."/>
        </authorList>
    </citation>
    <scope>NUCLEOTIDE SEQUENCE</scope>
</reference>
<evidence type="ECO:0000313" key="8">
    <source>
        <dbReference type="EMBL" id="CAB5058882.1"/>
    </source>
</evidence>
<evidence type="ECO:0000256" key="5">
    <source>
        <dbReference type="ARBA" id="ARBA00023239"/>
    </source>
</evidence>